<dbReference type="PANTHER" id="PTHR31050:SF3">
    <property type="entry name" value="OS08G0412800 PROTEIN"/>
    <property type="match status" value="1"/>
</dbReference>
<name>A0A5J9T3R3_9POAL</name>
<dbReference type="InterPro" id="IPR010683">
    <property type="entry name" value="DUF1262"/>
</dbReference>
<dbReference type="EMBL" id="RWGY01000051">
    <property type="protein sequence ID" value="TVU06059.1"/>
    <property type="molecule type" value="Genomic_DNA"/>
</dbReference>
<dbReference type="Proteomes" id="UP000324897">
    <property type="component" value="Unassembled WGS sequence"/>
</dbReference>
<keyword evidence="2" id="KW-1185">Reference proteome</keyword>
<sequence length="350" mass="39260">MYATKPLSLLKRQPKLPPPEGRNCGYFVVKEPTEEDEHETCCWGTCPAASEHERVWELPFPQNLVLTVWYSDETAERVLFVPVPDRPLASNRYYAVVARGKRKGLVRACSRAEDVTTCFGCSCIIKDAKPRPFDPADVYLQMEIVQRKRGLFTARAVAADGIAPAPYRYRSWQVYAPKHKSLAQLMPDTDAIPAAPASTAAIGRWYCPFYLIKQDGVSPRQQMDSSPFYEVTLEQRWDANDGGSSKITGEKVFIGGSVEAMLYVGSSLQQGGAYSWFRASGERIGVCTSVWERMRWLERRCGGRVLEEAGDDAGKLMVQRFMVKRMDGSIAVTFDFVRLGKVTAPQQRAC</sequence>
<dbReference type="AlphaFoldDB" id="A0A5J9T3R3"/>
<feature type="non-terminal residue" evidence="1">
    <location>
        <position position="1"/>
    </location>
</feature>
<evidence type="ECO:0000313" key="2">
    <source>
        <dbReference type="Proteomes" id="UP000324897"/>
    </source>
</evidence>
<reference evidence="1 2" key="1">
    <citation type="journal article" date="2019" name="Sci. Rep.">
        <title>A high-quality genome of Eragrostis curvula grass provides insights into Poaceae evolution and supports new strategies to enhance forage quality.</title>
        <authorList>
            <person name="Carballo J."/>
            <person name="Santos B.A.C.M."/>
            <person name="Zappacosta D."/>
            <person name="Garbus I."/>
            <person name="Selva J.P."/>
            <person name="Gallo C.A."/>
            <person name="Diaz A."/>
            <person name="Albertini E."/>
            <person name="Caccamo M."/>
            <person name="Echenique V."/>
        </authorList>
    </citation>
    <scope>NUCLEOTIDE SEQUENCE [LARGE SCALE GENOMIC DNA]</scope>
    <source>
        <strain evidence="2">cv. Victoria</strain>
        <tissue evidence="1">Leaf</tissue>
    </source>
</reference>
<comment type="caution">
    <text evidence="1">The sequence shown here is derived from an EMBL/GenBank/DDBJ whole genome shotgun (WGS) entry which is preliminary data.</text>
</comment>
<dbReference type="Pfam" id="PF06880">
    <property type="entry name" value="DUF1262"/>
    <property type="match status" value="1"/>
</dbReference>
<protein>
    <submittedName>
        <fullName evidence="1">Uncharacterized protein</fullName>
    </submittedName>
</protein>
<evidence type="ECO:0000313" key="1">
    <source>
        <dbReference type="EMBL" id="TVU06059.1"/>
    </source>
</evidence>
<dbReference type="Gramene" id="TVU06059">
    <property type="protein sequence ID" value="TVU06059"/>
    <property type="gene ID" value="EJB05_49250"/>
</dbReference>
<organism evidence="1 2">
    <name type="scientific">Eragrostis curvula</name>
    <name type="common">weeping love grass</name>
    <dbReference type="NCBI Taxonomy" id="38414"/>
    <lineage>
        <taxon>Eukaryota</taxon>
        <taxon>Viridiplantae</taxon>
        <taxon>Streptophyta</taxon>
        <taxon>Embryophyta</taxon>
        <taxon>Tracheophyta</taxon>
        <taxon>Spermatophyta</taxon>
        <taxon>Magnoliopsida</taxon>
        <taxon>Liliopsida</taxon>
        <taxon>Poales</taxon>
        <taxon>Poaceae</taxon>
        <taxon>PACMAD clade</taxon>
        <taxon>Chloridoideae</taxon>
        <taxon>Eragrostideae</taxon>
        <taxon>Eragrostidinae</taxon>
        <taxon>Eragrostis</taxon>
    </lineage>
</organism>
<dbReference type="OrthoDB" id="647907at2759"/>
<dbReference type="PANTHER" id="PTHR31050">
    <property type="entry name" value="OS08G0413200 PROTEIN"/>
    <property type="match status" value="1"/>
</dbReference>
<proteinExistence type="predicted"/>
<accession>A0A5J9T3R3</accession>
<gene>
    <name evidence="1" type="ORF">EJB05_49250</name>
</gene>